<feature type="domain" description="Ig-like" evidence="7">
    <location>
        <begin position="144"/>
        <end position="231"/>
    </location>
</feature>
<evidence type="ECO:0000256" key="3">
    <source>
        <dbReference type="ARBA" id="ARBA00023319"/>
    </source>
</evidence>
<dbReference type="CDD" id="cd05740">
    <property type="entry name" value="IgI_hCEACAM_2_4_6_like"/>
    <property type="match status" value="1"/>
</dbReference>
<evidence type="ECO:0000313" key="9">
    <source>
        <dbReference type="Proteomes" id="UP000008225"/>
    </source>
</evidence>
<dbReference type="Pfam" id="PF07686">
    <property type="entry name" value="V-set"/>
    <property type="match status" value="1"/>
</dbReference>
<dbReference type="GO" id="GO:0009986">
    <property type="term" value="C:cell surface"/>
    <property type="evidence" value="ECO:0007669"/>
    <property type="project" value="TreeGrafter"/>
</dbReference>
<name>A0A5F4VXN7_CALJA</name>
<dbReference type="CDD" id="cd05774">
    <property type="entry name" value="IgV_CEACAM_D1"/>
    <property type="match status" value="1"/>
</dbReference>
<evidence type="ECO:0000256" key="2">
    <source>
        <dbReference type="ARBA" id="ARBA00023180"/>
    </source>
</evidence>
<keyword evidence="9" id="KW-1185">Reference proteome</keyword>
<dbReference type="Bgee" id="ENSCJAG00000020206">
    <property type="expression patterns" value="Expressed in kidney and 2 other cell types or tissues"/>
</dbReference>
<comment type="similarity">
    <text evidence="4">Belongs to the immunoglobulin superfamily. CEA family.</text>
</comment>
<sequence>MGPASARPRRTCIPWQGLLLTASLLTWNLRTAAQPSIEAVPPIVGEGKEVLLLVNNMSQDVFGYNWYKGERVDSNYRIIGYAIETQVSTSGPAHSGREILFPSASLLIQSVTPSDTGSYTLHVIHRNLTSEEVFGRFDVQAALPKPYITSNNFNPVENEDVVALTCEPETQNTTYLWWVNNQSRPVSSRLVLSSDNRTLILISVTRNDTGPYECEIQNTLSASRSDPVTLNVRCEYLLFLRGPGCQPKSSQPEAGLSVPLRSEYTDP</sequence>
<dbReference type="Pfam" id="PF13927">
    <property type="entry name" value="Ig_3"/>
    <property type="match status" value="1"/>
</dbReference>
<feature type="chain" id="PRO_5035145811" evidence="6">
    <location>
        <begin position="34"/>
        <end position="267"/>
    </location>
</feature>
<reference evidence="8" key="2">
    <citation type="submission" date="2025-08" db="UniProtKB">
        <authorList>
            <consortium name="Ensembl"/>
        </authorList>
    </citation>
    <scope>IDENTIFICATION</scope>
</reference>
<reference evidence="8" key="1">
    <citation type="submission" date="2009-03" db="EMBL/GenBank/DDBJ databases">
        <authorList>
            <person name="Warren W."/>
            <person name="Ye L."/>
            <person name="Minx P."/>
            <person name="Worley K."/>
            <person name="Gibbs R."/>
            <person name="Wilson R.K."/>
        </authorList>
    </citation>
    <scope>NUCLEOTIDE SEQUENCE [LARGE SCALE GENOMIC DNA]</scope>
</reference>
<evidence type="ECO:0000256" key="5">
    <source>
        <dbReference type="SAM" id="MobiDB-lite"/>
    </source>
</evidence>
<dbReference type="InterPro" id="IPR036179">
    <property type="entry name" value="Ig-like_dom_sf"/>
</dbReference>
<dbReference type="GO" id="GO:0005886">
    <property type="term" value="C:plasma membrane"/>
    <property type="evidence" value="ECO:0007669"/>
    <property type="project" value="TreeGrafter"/>
</dbReference>
<keyword evidence="3" id="KW-0393">Immunoglobulin domain</keyword>
<dbReference type="Ensembl" id="ENSCJAT00000096866.2">
    <property type="protein sequence ID" value="ENSCJAP00000069735.2"/>
    <property type="gene ID" value="ENSCJAG00000020206.5"/>
</dbReference>
<dbReference type="Gene3D" id="2.60.40.10">
    <property type="entry name" value="Immunoglobulins"/>
    <property type="match status" value="2"/>
</dbReference>
<dbReference type="PANTHER" id="PTHR44427:SF25">
    <property type="entry name" value="CARCINOEMBRYONIC ANTIGEN-RELATED CELL ADHESION MOLECULE 7"/>
    <property type="match status" value="1"/>
</dbReference>
<dbReference type="GO" id="GO:1990782">
    <property type="term" value="F:protein tyrosine kinase binding"/>
    <property type="evidence" value="ECO:0007669"/>
    <property type="project" value="TreeGrafter"/>
</dbReference>
<evidence type="ECO:0000256" key="6">
    <source>
        <dbReference type="SAM" id="SignalP"/>
    </source>
</evidence>
<evidence type="ECO:0000313" key="8">
    <source>
        <dbReference type="Ensembl" id="ENSCJAP00000069735.2"/>
    </source>
</evidence>
<dbReference type="PROSITE" id="PS50835">
    <property type="entry name" value="IG_LIKE"/>
    <property type="match status" value="1"/>
</dbReference>
<dbReference type="FunFam" id="2.60.40.10:FF:000244">
    <property type="entry name" value="carcinoembryonic antigen-related cell adhesion molecule 16"/>
    <property type="match status" value="1"/>
</dbReference>
<dbReference type="GO" id="GO:0002682">
    <property type="term" value="P:regulation of immune system process"/>
    <property type="evidence" value="ECO:0007669"/>
    <property type="project" value="TreeGrafter"/>
</dbReference>
<dbReference type="GO" id="GO:0007165">
    <property type="term" value="P:signal transduction"/>
    <property type="evidence" value="ECO:0007669"/>
    <property type="project" value="TreeGrafter"/>
</dbReference>
<evidence type="ECO:0000256" key="1">
    <source>
        <dbReference type="ARBA" id="ARBA00022729"/>
    </source>
</evidence>
<evidence type="ECO:0000259" key="7">
    <source>
        <dbReference type="PROSITE" id="PS50835"/>
    </source>
</evidence>
<protein>
    <submittedName>
        <fullName evidence="8">CEA cell adhesion molecule 7</fullName>
    </submittedName>
</protein>
<dbReference type="InterPro" id="IPR013106">
    <property type="entry name" value="Ig_V-set"/>
</dbReference>
<organism evidence="8 9">
    <name type="scientific">Callithrix jacchus</name>
    <name type="common">White-tufted-ear marmoset</name>
    <name type="synonym">Simia Jacchus</name>
    <dbReference type="NCBI Taxonomy" id="9483"/>
    <lineage>
        <taxon>Eukaryota</taxon>
        <taxon>Metazoa</taxon>
        <taxon>Chordata</taxon>
        <taxon>Craniata</taxon>
        <taxon>Vertebrata</taxon>
        <taxon>Euteleostomi</taxon>
        <taxon>Mammalia</taxon>
        <taxon>Eutheria</taxon>
        <taxon>Euarchontoglires</taxon>
        <taxon>Primates</taxon>
        <taxon>Haplorrhini</taxon>
        <taxon>Platyrrhini</taxon>
        <taxon>Cebidae</taxon>
        <taxon>Callitrichinae</taxon>
        <taxon>Callithrix</taxon>
        <taxon>Callithrix</taxon>
    </lineage>
</organism>
<dbReference type="GeneTree" id="ENSGT01100000263479"/>
<dbReference type="SUPFAM" id="SSF48726">
    <property type="entry name" value="Immunoglobulin"/>
    <property type="match status" value="2"/>
</dbReference>
<feature type="region of interest" description="Disordered" evidence="5">
    <location>
        <begin position="246"/>
        <end position="267"/>
    </location>
</feature>
<reference evidence="8" key="3">
    <citation type="submission" date="2025-09" db="UniProtKB">
        <authorList>
            <consortium name="Ensembl"/>
        </authorList>
    </citation>
    <scope>IDENTIFICATION</scope>
</reference>
<proteinExistence type="inferred from homology"/>
<keyword evidence="2" id="KW-0325">Glycoprotein</keyword>
<dbReference type="InterPro" id="IPR013783">
    <property type="entry name" value="Ig-like_fold"/>
</dbReference>
<feature type="signal peptide" evidence="6">
    <location>
        <begin position="1"/>
        <end position="33"/>
    </location>
</feature>
<dbReference type="SMART" id="SM00409">
    <property type="entry name" value="IG"/>
    <property type="match status" value="2"/>
</dbReference>
<evidence type="ECO:0000256" key="4">
    <source>
        <dbReference type="ARBA" id="ARBA00038222"/>
    </source>
</evidence>
<keyword evidence="1 6" id="KW-0732">Signal</keyword>
<dbReference type="AlphaFoldDB" id="A0A5F4VXN7"/>
<dbReference type="Proteomes" id="UP000008225">
    <property type="component" value="Chromosome 22"/>
</dbReference>
<dbReference type="FunFam" id="2.60.40.10:FF:000340">
    <property type="entry name" value="Carcinoembryonic antigen-related cell adhesion molecule 1"/>
    <property type="match status" value="1"/>
</dbReference>
<dbReference type="InterPro" id="IPR050831">
    <property type="entry name" value="CEA_cell_adhesion"/>
</dbReference>
<dbReference type="InterPro" id="IPR007110">
    <property type="entry name" value="Ig-like_dom"/>
</dbReference>
<dbReference type="PANTHER" id="PTHR44427">
    <property type="entry name" value="CARCINOEMBRYONIC ANTIGEN-RELATED CELL ADHESION MOLECULE 19"/>
    <property type="match status" value="1"/>
</dbReference>
<dbReference type="InterPro" id="IPR003599">
    <property type="entry name" value="Ig_sub"/>
</dbReference>
<accession>A0A5F4VXN7</accession>